<proteinExistence type="predicted"/>
<dbReference type="GO" id="GO:0015031">
    <property type="term" value="P:protein transport"/>
    <property type="evidence" value="ECO:0007669"/>
    <property type="project" value="UniProtKB-KW"/>
</dbReference>
<keyword evidence="8 9" id="KW-0472">Membrane</keyword>
<evidence type="ECO:0000313" key="10">
    <source>
        <dbReference type="EMBL" id="SFV58439.1"/>
    </source>
</evidence>
<name>A0A1W1BY20_9ZZZZ</name>
<organism evidence="10">
    <name type="scientific">hydrothermal vent metagenome</name>
    <dbReference type="NCBI Taxonomy" id="652676"/>
    <lineage>
        <taxon>unclassified sequences</taxon>
        <taxon>metagenomes</taxon>
        <taxon>ecological metagenomes</taxon>
    </lineage>
</organism>
<evidence type="ECO:0000256" key="1">
    <source>
        <dbReference type="ARBA" id="ARBA00004162"/>
    </source>
</evidence>
<dbReference type="NCBIfam" id="TIGR00739">
    <property type="entry name" value="yajC"/>
    <property type="match status" value="1"/>
</dbReference>
<comment type="subcellular location">
    <subcellularLocation>
        <location evidence="1">Cell membrane</location>
        <topology evidence="1">Single-pass membrane protein</topology>
    </subcellularLocation>
</comment>
<feature type="transmembrane region" description="Helical" evidence="9">
    <location>
        <begin position="6"/>
        <end position="22"/>
    </location>
</feature>
<keyword evidence="4 9" id="KW-0812">Transmembrane</keyword>
<keyword evidence="7" id="KW-0811">Translocation</keyword>
<dbReference type="PRINTS" id="PR01853">
    <property type="entry name" value="YAJCTRNLCASE"/>
</dbReference>
<evidence type="ECO:0000256" key="3">
    <source>
        <dbReference type="ARBA" id="ARBA00022475"/>
    </source>
</evidence>
<dbReference type="GO" id="GO:0005886">
    <property type="term" value="C:plasma membrane"/>
    <property type="evidence" value="ECO:0007669"/>
    <property type="project" value="UniProtKB-SubCell"/>
</dbReference>
<dbReference type="SMART" id="SM01323">
    <property type="entry name" value="YajC"/>
    <property type="match status" value="1"/>
</dbReference>
<dbReference type="PANTHER" id="PTHR33909">
    <property type="entry name" value="SEC TRANSLOCON ACCESSORY COMPLEX SUBUNIT YAJC"/>
    <property type="match status" value="1"/>
</dbReference>
<evidence type="ECO:0000256" key="4">
    <source>
        <dbReference type="ARBA" id="ARBA00022692"/>
    </source>
</evidence>
<evidence type="ECO:0000256" key="9">
    <source>
        <dbReference type="SAM" id="Phobius"/>
    </source>
</evidence>
<evidence type="ECO:0000256" key="6">
    <source>
        <dbReference type="ARBA" id="ARBA00022989"/>
    </source>
</evidence>
<sequence>MEMLGQLLPFVFLIAIMYFVIIRPQQQEMRRKKEMIESLKKGDKIVTSGGFIADVYKVEEKFLKVKLNDDTIVRLEKDFVLRKFGDEA</sequence>
<evidence type="ECO:0000256" key="8">
    <source>
        <dbReference type="ARBA" id="ARBA00023136"/>
    </source>
</evidence>
<dbReference type="EMBL" id="FPHB01000042">
    <property type="protein sequence ID" value="SFV58439.1"/>
    <property type="molecule type" value="Genomic_DNA"/>
</dbReference>
<reference evidence="10" key="1">
    <citation type="submission" date="2016-10" db="EMBL/GenBank/DDBJ databases">
        <authorList>
            <person name="de Groot N.N."/>
        </authorList>
    </citation>
    <scope>NUCLEOTIDE SEQUENCE</scope>
</reference>
<gene>
    <name evidence="10" type="ORF">MNB_SM-7-1344</name>
</gene>
<dbReference type="PANTHER" id="PTHR33909:SF1">
    <property type="entry name" value="SEC TRANSLOCON ACCESSORY COMPLEX SUBUNIT YAJC"/>
    <property type="match status" value="1"/>
</dbReference>
<dbReference type="InterPro" id="IPR003849">
    <property type="entry name" value="Preprotein_translocase_YajC"/>
</dbReference>
<keyword evidence="5" id="KW-0653">Protein transport</keyword>
<keyword evidence="6 9" id="KW-1133">Transmembrane helix</keyword>
<keyword evidence="2" id="KW-0813">Transport</keyword>
<evidence type="ECO:0000256" key="5">
    <source>
        <dbReference type="ARBA" id="ARBA00022927"/>
    </source>
</evidence>
<dbReference type="Pfam" id="PF02699">
    <property type="entry name" value="YajC"/>
    <property type="match status" value="1"/>
</dbReference>
<accession>A0A1W1BY20</accession>
<evidence type="ECO:0000256" key="7">
    <source>
        <dbReference type="ARBA" id="ARBA00023010"/>
    </source>
</evidence>
<protein>
    <submittedName>
        <fullName evidence="10">Preprotein translocase subunit YajC (TC 3.A.5.1.1)</fullName>
    </submittedName>
</protein>
<dbReference type="AlphaFoldDB" id="A0A1W1BY20"/>
<keyword evidence="3" id="KW-1003">Cell membrane</keyword>
<evidence type="ECO:0000256" key="2">
    <source>
        <dbReference type="ARBA" id="ARBA00022448"/>
    </source>
</evidence>